<dbReference type="InterPro" id="IPR040896">
    <property type="entry name" value="RPN5_C"/>
</dbReference>
<reference evidence="5 7" key="1">
    <citation type="submission" date="2023-10" db="EMBL/GenBank/DDBJ databases">
        <title>Genomes of two closely related lineages of the louse Polyplax serrata with different host specificities.</title>
        <authorList>
            <person name="Martinu J."/>
            <person name="Tarabai H."/>
            <person name="Stefka J."/>
            <person name="Hypsa V."/>
        </authorList>
    </citation>
    <scope>NUCLEOTIDE SEQUENCE [LARGE SCALE GENOMIC DNA]</scope>
    <source>
        <strain evidence="4">98ZLc_SE</strain>
        <strain evidence="5">HR10_N</strain>
    </source>
</reference>
<dbReference type="InterPro" id="IPR040134">
    <property type="entry name" value="PSMD12/CSN4"/>
</dbReference>
<evidence type="ECO:0000259" key="3">
    <source>
        <dbReference type="PROSITE" id="PS50250"/>
    </source>
</evidence>
<proteinExistence type="inferred from homology"/>
<evidence type="ECO:0000313" key="4">
    <source>
        <dbReference type="EMBL" id="KAK6624057.1"/>
    </source>
</evidence>
<feature type="domain" description="PCI" evidence="3">
    <location>
        <begin position="243"/>
        <end position="422"/>
    </location>
</feature>
<dbReference type="InterPro" id="IPR036390">
    <property type="entry name" value="WH_DNA-bd_sf"/>
</dbReference>
<comment type="similarity">
    <text evidence="1">Belongs to the proteasome subunit p55 family.</text>
</comment>
<dbReference type="Gene3D" id="1.10.10.10">
    <property type="entry name" value="Winged helix-like DNA-binding domain superfamily/Winged helix DNA-binding domain"/>
    <property type="match status" value="1"/>
</dbReference>
<dbReference type="FunFam" id="1.10.10.10:FF:000070">
    <property type="entry name" value="26S proteasome non-ATPase regulatory subunit 12"/>
    <property type="match status" value="1"/>
</dbReference>
<dbReference type="AlphaFoldDB" id="A0AAN8SB26"/>
<dbReference type="Proteomes" id="UP001359485">
    <property type="component" value="Unassembled WGS sequence"/>
</dbReference>
<name>A0AAN8SB26_POLSC</name>
<dbReference type="PANTHER" id="PTHR10855:SF1">
    <property type="entry name" value="26S PROTEASOME NON-ATPASE REGULATORY SUBUNIT 12"/>
    <property type="match status" value="1"/>
</dbReference>
<dbReference type="SMART" id="SM00088">
    <property type="entry name" value="PINT"/>
    <property type="match status" value="1"/>
</dbReference>
<sequence length="463" mass="53569">MADNLMPATDVGKIVKMEVDYSATCDEKIPECQKMAKAGKIHDALDNLLSLEKQTRTGADMVSTGRVLVAIVQICFEAKNWSMLNEHITLLVKRRSQLKQAVAKMVQECCTYVDQTPNKETKLKLIETLRSVTEGKMYVEVERARLTHKLAKIKEDEGNITEAANVIQELQVETYGSMERKEKVELILEQMRLCLAKKDYIRTQIISKKINTKFFDDEKTQDLKLKYYRLMIELDEHEGSFLAICKHYRAVLSTPSIQSDQKQRCVVLQNVILYLILAPYDNEQADLTHRVMEDKLIDELPAYKELLKMFMNPELIQWSGLVSVYENVLKHGTADSPATDVFNPNKEEGQKRWKELKNKVVEHNIRVMAKYYTRITLRRMAQLLDLPLEETEEILSNLVVKKTIEAKTDRPDGIVCFTQSKDPDDILNEWSNHLNSLMQLVNKTTHLINKEEMIHKHLLSVRE</sequence>
<dbReference type="InterPro" id="IPR000717">
    <property type="entry name" value="PCI_dom"/>
</dbReference>
<dbReference type="EMBL" id="JAWJWF010000046">
    <property type="protein sequence ID" value="KAK6624057.1"/>
    <property type="molecule type" value="Genomic_DNA"/>
</dbReference>
<evidence type="ECO:0000313" key="5">
    <source>
        <dbReference type="EMBL" id="KAK6643123.1"/>
    </source>
</evidence>
<comment type="caution">
    <text evidence="5">The sequence shown here is derived from an EMBL/GenBank/DDBJ whole genome shotgun (WGS) entry which is preliminary data.</text>
</comment>
<evidence type="ECO:0000313" key="6">
    <source>
        <dbReference type="Proteomes" id="UP001359485"/>
    </source>
</evidence>
<dbReference type="GO" id="GO:0005737">
    <property type="term" value="C:cytoplasm"/>
    <property type="evidence" value="ECO:0007669"/>
    <property type="project" value="TreeGrafter"/>
</dbReference>
<keyword evidence="6" id="KW-1185">Reference proteome</keyword>
<gene>
    <name evidence="5" type="primary">PSMD12</name>
    <name evidence="5" type="ORF">RUM43_004626</name>
    <name evidence="4" type="ORF">RUM44_010915</name>
</gene>
<protein>
    <submittedName>
        <fullName evidence="5">26S proteasome non-ATPase regulatory subunit 12</fullName>
    </submittedName>
</protein>
<evidence type="ECO:0000256" key="1">
    <source>
        <dbReference type="ARBA" id="ARBA00006397"/>
    </source>
</evidence>
<dbReference type="SUPFAM" id="SSF46785">
    <property type="entry name" value="Winged helix' DNA-binding domain"/>
    <property type="match status" value="1"/>
</dbReference>
<dbReference type="Proteomes" id="UP001372834">
    <property type="component" value="Unassembled WGS sequence"/>
</dbReference>
<dbReference type="PROSITE" id="PS50250">
    <property type="entry name" value="PCI"/>
    <property type="match status" value="1"/>
</dbReference>
<dbReference type="Pfam" id="PF18098">
    <property type="entry name" value="RPN5_C"/>
    <property type="match status" value="1"/>
</dbReference>
<dbReference type="InterPro" id="IPR036388">
    <property type="entry name" value="WH-like_DNA-bd_sf"/>
</dbReference>
<dbReference type="GO" id="GO:0005634">
    <property type="term" value="C:nucleus"/>
    <property type="evidence" value="ECO:0007669"/>
    <property type="project" value="UniProtKB-ARBA"/>
</dbReference>
<dbReference type="Pfam" id="PF01399">
    <property type="entry name" value="PCI"/>
    <property type="match status" value="1"/>
</dbReference>
<accession>A0AAN8SB26</accession>
<dbReference type="GO" id="GO:0008541">
    <property type="term" value="C:proteasome regulatory particle, lid subcomplex"/>
    <property type="evidence" value="ECO:0007669"/>
    <property type="project" value="TreeGrafter"/>
</dbReference>
<dbReference type="EMBL" id="JAWJWE010000002">
    <property type="protein sequence ID" value="KAK6643123.1"/>
    <property type="molecule type" value="Genomic_DNA"/>
</dbReference>
<dbReference type="Pfam" id="PF22241">
    <property type="entry name" value="PSMD12-CSN4_N"/>
    <property type="match status" value="1"/>
</dbReference>
<dbReference type="PANTHER" id="PTHR10855">
    <property type="entry name" value="26S PROTEASOME NON-ATPASE REGULATORY SUBUNIT 12/COP9 SIGNALOSOME COMPLEX SUBUNIT 4"/>
    <property type="match status" value="1"/>
</dbReference>
<keyword evidence="2 5" id="KW-0647">Proteasome</keyword>
<organism evidence="5 7">
    <name type="scientific">Polyplax serrata</name>
    <name type="common">Common mouse louse</name>
    <dbReference type="NCBI Taxonomy" id="468196"/>
    <lineage>
        <taxon>Eukaryota</taxon>
        <taxon>Metazoa</taxon>
        <taxon>Ecdysozoa</taxon>
        <taxon>Arthropoda</taxon>
        <taxon>Hexapoda</taxon>
        <taxon>Insecta</taxon>
        <taxon>Pterygota</taxon>
        <taxon>Neoptera</taxon>
        <taxon>Paraneoptera</taxon>
        <taxon>Psocodea</taxon>
        <taxon>Troctomorpha</taxon>
        <taxon>Phthiraptera</taxon>
        <taxon>Anoplura</taxon>
        <taxon>Polyplacidae</taxon>
        <taxon>Polyplax</taxon>
    </lineage>
</organism>
<dbReference type="InterPro" id="IPR054559">
    <property type="entry name" value="PSMD12-CSN4-like_N"/>
</dbReference>
<evidence type="ECO:0000256" key="2">
    <source>
        <dbReference type="ARBA" id="ARBA00022942"/>
    </source>
</evidence>
<evidence type="ECO:0000313" key="7">
    <source>
        <dbReference type="Proteomes" id="UP001372834"/>
    </source>
</evidence>